<protein>
    <recommendedName>
        <fullName evidence="1">Peptidase S9 prolyl oligopeptidase catalytic domain-containing protein</fullName>
    </recommendedName>
</protein>
<dbReference type="InterPro" id="IPR029058">
    <property type="entry name" value="AB_hydrolase_fold"/>
</dbReference>
<dbReference type="Pfam" id="PF00326">
    <property type="entry name" value="Peptidase_S9"/>
    <property type="match status" value="1"/>
</dbReference>
<dbReference type="InterPro" id="IPR001375">
    <property type="entry name" value="Peptidase_S9_cat"/>
</dbReference>
<dbReference type="SUPFAM" id="SSF69322">
    <property type="entry name" value="Tricorn protease domain 2"/>
    <property type="match status" value="1"/>
</dbReference>
<dbReference type="STRING" id="1051891.A0A0C3PVY4"/>
<name>A0A0C3PVY4_9AGAM</name>
<dbReference type="Gene3D" id="3.40.50.1820">
    <property type="entry name" value="alpha/beta hydrolase"/>
    <property type="match status" value="1"/>
</dbReference>
<reference evidence="3" key="2">
    <citation type="submission" date="2015-01" db="EMBL/GenBank/DDBJ databases">
        <title>Evolutionary Origins and Diversification of the Mycorrhizal Mutualists.</title>
        <authorList>
            <consortium name="DOE Joint Genome Institute"/>
            <consortium name="Mycorrhizal Genomics Consortium"/>
            <person name="Kohler A."/>
            <person name="Kuo A."/>
            <person name="Nagy L.G."/>
            <person name="Floudas D."/>
            <person name="Copeland A."/>
            <person name="Barry K.W."/>
            <person name="Cichocki N."/>
            <person name="Veneault-Fourrey C."/>
            <person name="LaButti K."/>
            <person name="Lindquist E.A."/>
            <person name="Lipzen A."/>
            <person name="Lundell T."/>
            <person name="Morin E."/>
            <person name="Murat C."/>
            <person name="Riley R."/>
            <person name="Ohm R."/>
            <person name="Sun H."/>
            <person name="Tunlid A."/>
            <person name="Henrissat B."/>
            <person name="Grigoriev I.V."/>
            <person name="Hibbett D.S."/>
            <person name="Martin F."/>
        </authorList>
    </citation>
    <scope>NUCLEOTIDE SEQUENCE [LARGE SCALE GENOMIC DNA]</scope>
    <source>
        <strain evidence="3">MUT 4182</strain>
    </source>
</reference>
<dbReference type="GO" id="GO:0008236">
    <property type="term" value="F:serine-type peptidase activity"/>
    <property type="evidence" value="ECO:0007669"/>
    <property type="project" value="InterPro"/>
</dbReference>
<dbReference type="OrthoDB" id="43744at2759"/>
<accession>A0A0C3PVY4</accession>
<dbReference type="HOGENOM" id="CLU_012236_1_0_1"/>
<dbReference type="GO" id="GO:0006508">
    <property type="term" value="P:proteolysis"/>
    <property type="evidence" value="ECO:0007669"/>
    <property type="project" value="InterPro"/>
</dbReference>
<dbReference type="EMBL" id="KN823238">
    <property type="protein sequence ID" value="KIO19145.1"/>
    <property type="molecule type" value="Genomic_DNA"/>
</dbReference>
<dbReference type="Proteomes" id="UP000054248">
    <property type="component" value="Unassembled WGS sequence"/>
</dbReference>
<dbReference type="InterPro" id="IPR050585">
    <property type="entry name" value="Xaa-Pro_dipeptidyl-ppase/CocE"/>
</dbReference>
<gene>
    <name evidence="2" type="ORF">M407DRAFT_223563</name>
</gene>
<dbReference type="PANTHER" id="PTHR43056">
    <property type="entry name" value="PEPTIDASE S9 PROLYL OLIGOPEPTIDASE"/>
    <property type="match status" value="1"/>
</dbReference>
<dbReference type="AlphaFoldDB" id="A0A0C3PVY4"/>
<evidence type="ECO:0000313" key="2">
    <source>
        <dbReference type="EMBL" id="KIO19145.1"/>
    </source>
</evidence>
<dbReference type="PANTHER" id="PTHR43056:SF5">
    <property type="entry name" value="PEPTIDASE S9 PROLYL OLIGOPEPTIDASE CATALYTIC DOMAIN-CONTAINING PROTEIN"/>
    <property type="match status" value="1"/>
</dbReference>
<evidence type="ECO:0000313" key="3">
    <source>
        <dbReference type="Proteomes" id="UP000054248"/>
    </source>
</evidence>
<dbReference type="SUPFAM" id="SSF53474">
    <property type="entry name" value="alpha/beta-Hydrolases"/>
    <property type="match status" value="1"/>
</dbReference>
<reference evidence="2 3" key="1">
    <citation type="submission" date="2014-04" db="EMBL/GenBank/DDBJ databases">
        <authorList>
            <consortium name="DOE Joint Genome Institute"/>
            <person name="Kuo A."/>
            <person name="Girlanda M."/>
            <person name="Perotto S."/>
            <person name="Kohler A."/>
            <person name="Nagy L.G."/>
            <person name="Floudas D."/>
            <person name="Copeland A."/>
            <person name="Barry K.W."/>
            <person name="Cichocki N."/>
            <person name="Veneault-Fourrey C."/>
            <person name="LaButti K."/>
            <person name="Lindquist E.A."/>
            <person name="Lipzen A."/>
            <person name="Lundell T."/>
            <person name="Morin E."/>
            <person name="Murat C."/>
            <person name="Sun H."/>
            <person name="Tunlid A."/>
            <person name="Henrissat B."/>
            <person name="Grigoriev I.V."/>
            <person name="Hibbett D.S."/>
            <person name="Martin F."/>
            <person name="Nordberg H.P."/>
            <person name="Cantor M.N."/>
            <person name="Hua S.X."/>
        </authorList>
    </citation>
    <scope>NUCLEOTIDE SEQUENCE [LARGE SCALE GENOMIC DNA]</scope>
    <source>
        <strain evidence="2 3">MUT 4182</strain>
    </source>
</reference>
<organism evidence="2 3">
    <name type="scientific">Tulasnella calospora MUT 4182</name>
    <dbReference type="NCBI Taxonomy" id="1051891"/>
    <lineage>
        <taxon>Eukaryota</taxon>
        <taxon>Fungi</taxon>
        <taxon>Dikarya</taxon>
        <taxon>Basidiomycota</taxon>
        <taxon>Agaricomycotina</taxon>
        <taxon>Agaricomycetes</taxon>
        <taxon>Cantharellales</taxon>
        <taxon>Tulasnellaceae</taxon>
        <taxon>Tulasnella</taxon>
    </lineage>
</organism>
<proteinExistence type="predicted"/>
<keyword evidence="3" id="KW-1185">Reference proteome</keyword>
<evidence type="ECO:0000259" key="1">
    <source>
        <dbReference type="Pfam" id="PF00326"/>
    </source>
</evidence>
<feature type="domain" description="Peptidase S9 prolyl oligopeptidase catalytic" evidence="1">
    <location>
        <begin position="442"/>
        <end position="650"/>
    </location>
</feature>
<sequence length="652" mass="70518">MASTAPYGSWKSPIAADLITQKTIGVAEVHVDPVTNDIYHGESRPSEGGRVAIVNTKARQDVFGPDWNARSGVHEYGGSAFAVRDGVIYFTDFKTKRLYAIKNNTPEAVSPDNQNHRFGDLDIHPSHSHLVLSILEDHTKPAPEDVVNTLLVLNTQTQSLTTIAQGADFYSTGRFSPDGTKVSWIQWHHPDMPWEGSELVVAEFDASSVSVSNTSVIAGKPGAESINEAFWASNKTLVYLTDKSGFYNPWKYDVESRSHSSILPKPAEKDYAEPAWLLGASRWTALDESTLLVSPATNGDASLGLLRIDSGEFIEIKSPYVNVGAVHGVTSTSAVFVGVTDDTPAALIKITLPNPISPVSGSIGNAVFETLKETSSAASTISKALFPKHQSIALEIPGSGAPLHVLYFPPTNPNYSGGKDSELPPCVLNIHGGPTSRVAPGLSWTATYFTSRGWAWVDVNYGGSSGYGREYRERLRGNWGVVDVNDSVTAVQQLSARGLIDGKRVAIRGGSAGGYTVLAAVVAHPLAFTVATSSYGISDLAMLASDTHKFESRYLEKLIGGTLKEVPEIYRERSPVFHANKIRAPLLILQGSIDAVVPPGQAEAIVKQIKERDGKVEYVLFEGEGHGWRKAENIKRALETEERWYAEVFGLS</sequence>